<name>A0ACB9VS87_CHAAC</name>
<keyword evidence="2" id="KW-1185">Reference proteome</keyword>
<gene>
    <name evidence="1" type="ORF">KUCAC02_020258</name>
</gene>
<sequence length="234" mass="26198">MSSHRRNYQCFQCCGGEAPTCLLSPSSITPAGSPGSTPMASWPIMSLWRNATFALSIDIPKLWKRHEHHQRHSKRLVLVKNSDPSSRKTIALHRRSLHSFGLFIEEVSELMQYHVRKLYTLDGRKIDNVQSLMQSPSVLVCMGREPSHPSVVENFEKTSYDKLPDLHSHSSGCNGGLSTKQSANSQLESDNRSTGHSVTSDKSLPDGTDSPDKVDSCPHTGPHTGRHWWWDERG</sequence>
<evidence type="ECO:0000313" key="2">
    <source>
        <dbReference type="Proteomes" id="UP001057452"/>
    </source>
</evidence>
<dbReference type="Proteomes" id="UP001057452">
    <property type="component" value="Chromosome 24"/>
</dbReference>
<protein>
    <submittedName>
        <fullName evidence="1">Uncharacterized protein</fullName>
    </submittedName>
</protein>
<evidence type="ECO:0000313" key="1">
    <source>
        <dbReference type="EMBL" id="KAI4802421.1"/>
    </source>
</evidence>
<dbReference type="EMBL" id="CM043808">
    <property type="protein sequence ID" value="KAI4802421.1"/>
    <property type="molecule type" value="Genomic_DNA"/>
</dbReference>
<comment type="caution">
    <text evidence="1">The sequence shown here is derived from an EMBL/GenBank/DDBJ whole genome shotgun (WGS) entry which is preliminary data.</text>
</comment>
<proteinExistence type="predicted"/>
<accession>A0ACB9VS87</accession>
<reference evidence="1" key="1">
    <citation type="submission" date="2022-05" db="EMBL/GenBank/DDBJ databases">
        <title>Chromosome-level genome of Chaenocephalus aceratus.</title>
        <authorList>
            <person name="Park H."/>
        </authorList>
    </citation>
    <scope>NUCLEOTIDE SEQUENCE</scope>
    <source>
        <strain evidence="1">KU_202001</strain>
    </source>
</reference>
<organism evidence="1 2">
    <name type="scientific">Chaenocephalus aceratus</name>
    <name type="common">Blackfin icefish</name>
    <name type="synonym">Chaenichthys aceratus</name>
    <dbReference type="NCBI Taxonomy" id="36190"/>
    <lineage>
        <taxon>Eukaryota</taxon>
        <taxon>Metazoa</taxon>
        <taxon>Chordata</taxon>
        <taxon>Craniata</taxon>
        <taxon>Vertebrata</taxon>
        <taxon>Euteleostomi</taxon>
        <taxon>Actinopterygii</taxon>
        <taxon>Neopterygii</taxon>
        <taxon>Teleostei</taxon>
        <taxon>Neoteleostei</taxon>
        <taxon>Acanthomorphata</taxon>
        <taxon>Eupercaria</taxon>
        <taxon>Perciformes</taxon>
        <taxon>Notothenioidei</taxon>
        <taxon>Channichthyidae</taxon>
        <taxon>Chaenocephalus</taxon>
    </lineage>
</organism>